<protein>
    <recommendedName>
        <fullName evidence="3">SAM-dependent methyltransferase</fullName>
    </recommendedName>
</protein>
<evidence type="ECO:0008006" key="3">
    <source>
        <dbReference type="Google" id="ProtNLM"/>
    </source>
</evidence>
<dbReference type="AlphaFoldDB" id="A0A5A5U0G5"/>
<dbReference type="Proteomes" id="UP000323274">
    <property type="component" value="Unassembled WGS sequence"/>
</dbReference>
<evidence type="ECO:0000313" key="1">
    <source>
        <dbReference type="EMBL" id="GDZ83879.1"/>
    </source>
</evidence>
<comment type="caution">
    <text evidence="1">The sequence shown here is derived from an EMBL/GenBank/DDBJ whole genome shotgun (WGS) entry which is preliminary data.</text>
</comment>
<accession>A0A5A5U0G5</accession>
<dbReference type="RefSeq" id="WP_040190016.1">
    <property type="nucleotide sequence ID" value="NZ_BJJW01000006.1"/>
</dbReference>
<sequence>MIPSIETLAHQLIEQTVKVGDIVIDGTTANGINTRFLATRVGKSGKVLSYTATKDNANATAASLFMSGLSERVTLLGKTLDRSFLQEIGSQSQASIGIFDYSDDAQNKNQYPNDYTDQINRVLPRLKHGGLMLIKFQDIPTDWLAYLDTLIKADYAQATYRTKKETLFIIERI</sequence>
<organism evidence="1 2">
    <name type="scientific">Leuconostoc citreum</name>
    <dbReference type="NCBI Taxonomy" id="33964"/>
    <lineage>
        <taxon>Bacteria</taxon>
        <taxon>Bacillati</taxon>
        <taxon>Bacillota</taxon>
        <taxon>Bacilli</taxon>
        <taxon>Lactobacillales</taxon>
        <taxon>Lactobacillaceae</taxon>
        <taxon>Leuconostoc</taxon>
    </lineage>
</organism>
<dbReference type="SUPFAM" id="SSF53335">
    <property type="entry name" value="S-adenosyl-L-methionine-dependent methyltransferases"/>
    <property type="match status" value="1"/>
</dbReference>
<reference evidence="1 2" key="1">
    <citation type="submission" date="2019-04" db="EMBL/GenBank/DDBJ databases">
        <title>A pseudo-fructophilic Leuconostoc citreum strain F192-5 isolated from peel of satsuma mandarin: the first report for isolation and characterization of strain-dependent fructophilic-like characteristics.</title>
        <authorList>
            <person name="Maeno S."/>
            <person name="Tanizawa Y."/>
            <person name="Kajikawa A."/>
            <person name="Kanesaki Y."/>
            <person name="Kubota E."/>
            <person name="Arita M."/>
            <person name="Leon D."/>
            <person name="Endo A."/>
        </authorList>
    </citation>
    <scope>NUCLEOTIDE SEQUENCE [LARGE SCALE GENOMIC DNA]</scope>
    <source>
        <strain evidence="1 2">F192-5</strain>
    </source>
</reference>
<dbReference type="InterPro" id="IPR029063">
    <property type="entry name" value="SAM-dependent_MTases_sf"/>
</dbReference>
<evidence type="ECO:0000313" key="2">
    <source>
        <dbReference type="Proteomes" id="UP000323274"/>
    </source>
</evidence>
<proteinExistence type="predicted"/>
<name>A0A5A5U0G5_LEUCI</name>
<gene>
    <name evidence="1" type="ORF">LCIT_11210</name>
</gene>
<dbReference type="Gene3D" id="3.40.50.150">
    <property type="entry name" value="Vaccinia Virus protein VP39"/>
    <property type="match status" value="1"/>
</dbReference>
<dbReference type="EMBL" id="BJJW01000006">
    <property type="protein sequence ID" value="GDZ83879.1"/>
    <property type="molecule type" value="Genomic_DNA"/>
</dbReference>